<dbReference type="GO" id="GO:0043541">
    <property type="term" value="C:UDP-N-acetylglucosamine transferase complex"/>
    <property type="evidence" value="ECO:0007669"/>
    <property type="project" value="TreeGrafter"/>
</dbReference>
<evidence type="ECO:0000256" key="1">
    <source>
        <dbReference type="ARBA" id="ARBA00004389"/>
    </source>
</evidence>
<evidence type="ECO:0000256" key="9">
    <source>
        <dbReference type="ARBA" id="ARBA00023136"/>
    </source>
</evidence>
<comment type="function">
    <text evidence="11">Involved in protein N-glycosylation. Essential for the second step of the dolichol-linked oligosaccharide pathway. Anchors the catalytic subunit ALG13 to the ER.</text>
</comment>
<dbReference type="EMBL" id="ML976668">
    <property type="protein sequence ID" value="KAF1976114.1"/>
    <property type="molecule type" value="Genomic_DNA"/>
</dbReference>
<dbReference type="PANTHER" id="PTHR12154:SF4">
    <property type="entry name" value="UDP-N-ACETYLGLUCOSAMINE TRANSFERASE SUBUNIT ALG14 HOMOLOG"/>
    <property type="match status" value="1"/>
</dbReference>
<dbReference type="GO" id="GO:0031965">
    <property type="term" value="C:nuclear membrane"/>
    <property type="evidence" value="ECO:0007669"/>
    <property type="project" value="UniProtKB-SubCell"/>
</dbReference>
<gene>
    <name evidence="11" type="primary">ALG14</name>
    <name evidence="12" type="ORF">BU23DRAFT_529351</name>
</gene>
<dbReference type="Proteomes" id="UP000800036">
    <property type="component" value="Unassembled WGS sequence"/>
</dbReference>
<dbReference type="Pfam" id="PF08660">
    <property type="entry name" value="Alg14"/>
    <property type="match status" value="1"/>
</dbReference>
<keyword evidence="6 11" id="KW-0812">Transmembrane</keyword>
<evidence type="ECO:0000256" key="5">
    <source>
        <dbReference type="ARBA" id="ARBA00017467"/>
    </source>
</evidence>
<comment type="subunit">
    <text evidence="4 11">Heterodimer with ALG13 to form a functional enzyme.</text>
</comment>
<comment type="subcellular location">
    <subcellularLocation>
        <location evidence="1 11">Endoplasmic reticulum membrane</location>
        <topology evidence="1 11">Single-pass membrane protein</topology>
    </subcellularLocation>
    <subcellularLocation>
        <location evidence="2">Nucleus membrane</location>
        <topology evidence="2">Single-pass membrane protein</topology>
    </subcellularLocation>
</comment>
<feature type="transmembrane region" description="Helical" evidence="11">
    <location>
        <begin position="6"/>
        <end position="30"/>
    </location>
</feature>
<keyword evidence="8 11" id="KW-1133">Transmembrane helix</keyword>
<evidence type="ECO:0000256" key="6">
    <source>
        <dbReference type="ARBA" id="ARBA00022692"/>
    </source>
</evidence>
<dbReference type="Gene3D" id="3.40.50.2000">
    <property type="entry name" value="Glycogen Phosphorylase B"/>
    <property type="match status" value="1"/>
</dbReference>
<evidence type="ECO:0000313" key="12">
    <source>
        <dbReference type="EMBL" id="KAF1976114.1"/>
    </source>
</evidence>
<evidence type="ECO:0000256" key="4">
    <source>
        <dbReference type="ARBA" id="ARBA00011335"/>
    </source>
</evidence>
<sequence length="253" mass="27711">MLPACPALYTTTFLLATLATLLVAATLRLLTILPHTRSTPPPPRRRPGTLTRVLIVLGSGGHTHEMLALLRDLDPRRYTHRTWVVSSGDAFSASRAVAFETALAEKASRDTGEGKEEAGRWHVGPQYYTVVEIPRARRVHQSLLTTPVSAVHTLLRSLTLLYRSEGLPDLILTNGPGTACIVVLAVLVLKFFDLRGAQSRGKCKTVYVESFARVRGLSFSGKLVGRFVDRLVVQWEGLEGVSGGRAEYWGVLV</sequence>
<comment type="similarity">
    <text evidence="3 11">Belongs to the ALG14 family.</text>
</comment>
<evidence type="ECO:0000256" key="2">
    <source>
        <dbReference type="ARBA" id="ARBA00004590"/>
    </source>
</evidence>
<proteinExistence type="inferred from homology"/>
<comment type="caution">
    <text evidence="11">Lacks conserved residue(s) required for the propagation of feature annotation.</text>
</comment>
<evidence type="ECO:0000256" key="11">
    <source>
        <dbReference type="RuleBase" id="RU362127"/>
    </source>
</evidence>
<evidence type="ECO:0000256" key="8">
    <source>
        <dbReference type="ARBA" id="ARBA00022989"/>
    </source>
</evidence>
<dbReference type="InterPro" id="IPR013969">
    <property type="entry name" value="Oligosacch_biosynth_Alg14"/>
</dbReference>
<evidence type="ECO:0000256" key="3">
    <source>
        <dbReference type="ARBA" id="ARBA00009731"/>
    </source>
</evidence>
<evidence type="ECO:0000256" key="10">
    <source>
        <dbReference type="ARBA" id="ARBA00032062"/>
    </source>
</evidence>
<dbReference type="OrthoDB" id="17098at2759"/>
<keyword evidence="7 11" id="KW-0256">Endoplasmic reticulum</keyword>
<dbReference type="AlphaFoldDB" id="A0A6A5VG10"/>
<evidence type="ECO:0000256" key="7">
    <source>
        <dbReference type="ARBA" id="ARBA00022824"/>
    </source>
</evidence>
<name>A0A6A5VG10_9PLEO</name>
<accession>A0A6A5VG10</accession>
<protein>
    <recommendedName>
        <fullName evidence="5 11">UDP-N-acetylglucosamine transferase subunit ALG14</fullName>
    </recommendedName>
    <alternativeName>
        <fullName evidence="10 11">Asparagine-linked glycosylation protein 14</fullName>
    </alternativeName>
</protein>
<organism evidence="12 13">
    <name type="scientific">Bimuria novae-zelandiae CBS 107.79</name>
    <dbReference type="NCBI Taxonomy" id="1447943"/>
    <lineage>
        <taxon>Eukaryota</taxon>
        <taxon>Fungi</taxon>
        <taxon>Dikarya</taxon>
        <taxon>Ascomycota</taxon>
        <taxon>Pezizomycotina</taxon>
        <taxon>Dothideomycetes</taxon>
        <taxon>Pleosporomycetidae</taxon>
        <taxon>Pleosporales</taxon>
        <taxon>Massarineae</taxon>
        <taxon>Didymosphaeriaceae</taxon>
        <taxon>Bimuria</taxon>
    </lineage>
</organism>
<reference evidence="12" key="1">
    <citation type="journal article" date="2020" name="Stud. Mycol.">
        <title>101 Dothideomycetes genomes: a test case for predicting lifestyles and emergence of pathogens.</title>
        <authorList>
            <person name="Haridas S."/>
            <person name="Albert R."/>
            <person name="Binder M."/>
            <person name="Bloem J."/>
            <person name="Labutti K."/>
            <person name="Salamov A."/>
            <person name="Andreopoulos B."/>
            <person name="Baker S."/>
            <person name="Barry K."/>
            <person name="Bills G."/>
            <person name="Bluhm B."/>
            <person name="Cannon C."/>
            <person name="Castanera R."/>
            <person name="Culley D."/>
            <person name="Daum C."/>
            <person name="Ezra D."/>
            <person name="Gonzalez J."/>
            <person name="Henrissat B."/>
            <person name="Kuo A."/>
            <person name="Liang C."/>
            <person name="Lipzen A."/>
            <person name="Lutzoni F."/>
            <person name="Magnuson J."/>
            <person name="Mondo S."/>
            <person name="Nolan M."/>
            <person name="Ohm R."/>
            <person name="Pangilinan J."/>
            <person name="Park H.-J."/>
            <person name="Ramirez L."/>
            <person name="Alfaro M."/>
            <person name="Sun H."/>
            <person name="Tritt A."/>
            <person name="Yoshinaga Y."/>
            <person name="Zwiers L.-H."/>
            <person name="Turgeon B."/>
            <person name="Goodwin S."/>
            <person name="Spatafora J."/>
            <person name="Crous P."/>
            <person name="Grigoriev I."/>
        </authorList>
    </citation>
    <scope>NUCLEOTIDE SEQUENCE</scope>
    <source>
        <strain evidence="12">CBS 107.79</strain>
    </source>
</reference>
<evidence type="ECO:0000313" key="13">
    <source>
        <dbReference type="Proteomes" id="UP000800036"/>
    </source>
</evidence>
<keyword evidence="13" id="KW-1185">Reference proteome</keyword>
<feature type="transmembrane region" description="Helical" evidence="11">
    <location>
        <begin position="174"/>
        <end position="192"/>
    </location>
</feature>
<keyword evidence="9 11" id="KW-0472">Membrane</keyword>
<dbReference type="GO" id="GO:0006488">
    <property type="term" value="P:dolichol-linked oligosaccharide biosynthetic process"/>
    <property type="evidence" value="ECO:0007669"/>
    <property type="project" value="InterPro"/>
</dbReference>
<dbReference type="PANTHER" id="PTHR12154">
    <property type="entry name" value="GLYCOSYL TRANSFERASE-RELATED"/>
    <property type="match status" value="1"/>
</dbReference>
<dbReference type="GO" id="GO:0004577">
    <property type="term" value="F:N-acetylglucosaminyldiphosphodolichol N-acetylglucosaminyltransferase activity"/>
    <property type="evidence" value="ECO:0007669"/>
    <property type="project" value="TreeGrafter"/>
</dbReference>